<evidence type="ECO:0000256" key="1">
    <source>
        <dbReference type="SAM" id="MobiDB-lite"/>
    </source>
</evidence>
<proteinExistence type="predicted"/>
<name>A0A0L9TKJ0_PHAAN</name>
<reference evidence="3" key="1">
    <citation type="journal article" date="2015" name="Proc. Natl. Acad. Sci. U.S.A.">
        <title>Genome sequencing of adzuki bean (Vigna angularis) provides insight into high starch and low fat accumulation and domestication.</title>
        <authorList>
            <person name="Yang K."/>
            <person name="Tian Z."/>
            <person name="Chen C."/>
            <person name="Luo L."/>
            <person name="Zhao B."/>
            <person name="Wang Z."/>
            <person name="Yu L."/>
            <person name="Li Y."/>
            <person name="Sun Y."/>
            <person name="Li W."/>
            <person name="Chen Y."/>
            <person name="Li Y."/>
            <person name="Zhang Y."/>
            <person name="Ai D."/>
            <person name="Zhao J."/>
            <person name="Shang C."/>
            <person name="Ma Y."/>
            <person name="Wu B."/>
            <person name="Wang M."/>
            <person name="Gao L."/>
            <person name="Sun D."/>
            <person name="Zhang P."/>
            <person name="Guo F."/>
            <person name="Wang W."/>
            <person name="Li Y."/>
            <person name="Wang J."/>
            <person name="Varshney R.K."/>
            <person name="Wang J."/>
            <person name="Ling H.Q."/>
            <person name="Wan P."/>
        </authorList>
    </citation>
    <scope>NUCLEOTIDE SEQUENCE</scope>
    <source>
        <strain evidence="3">cv. Jingnong 6</strain>
    </source>
</reference>
<dbReference type="Proteomes" id="UP000053144">
    <property type="component" value="Chromosome 1"/>
</dbReference>
<feature type="compositionally biased region" description="Acidic residues" evidence="1">
    <location>
        <begin position="54"/>
        <end position="63"/>
    </location>
</feature>
<feature type="region of interest" description="Disordered" evidence="1">
    <location>
        <begin position="40"/>
        <end position="70"/>
    </location>
</feature>
<dbReference type="AlphaFoldDB" id="A0A0L9TKJ0"/>
<evidence type="ECO:0000313" key="2">
    <source>
        <dbReference type="EMBL" id="KOM30991.1"/>
    </source>
</evidence>
<gene>
    <name evidence="2" type="ORF">LR48_Vigan01g054600</name>
</gene>
<protein>
    <submittedName>
        <fullName evidence="2">Uncharacterized protein</fullName>
    </submittedName>
</protein>
<accession>A0A0L9TKJ0</accession>
<dbReference type="Gramene" id="KOM30991">
    <property type="protein sequence ID" value="KOM30991"/>
    <property type="gene ID" value="LR48_Vigan01g054600"/>
</dbReference>
<organism evidence="2 3">
    <name type="scientific">Phaseolus angularis</name>
    <name type="common">Azuki bean</name>
    <name type="synonym">Vigna angularis</name>
    <dbReference type="NCBI Taxonomy" id="3914"/>
    <lineage>
        <taxon>Eukaryota</taxon>
        <taxon>Viridiplantae</taxon>
        <taxon>Streptophyta</taxon>
        <taxon>Embryophyta</taxon>
        <taxon>Tracheophyta</taxon>
        <taxon>Spermatophyta</taxon>
        <taxon>Magnoliopsida</taxon>
        <taxon>eudicotyledons</taxon>
        <taxon>Gunneridae</taxon>
        <taxon>Pentapetalae</taxon>
        <taxon>rosids</taxon>
        <taxon>fabids</taxon>
        <taxon>Fabales</taxon>
        <taxon>Fabaceae</taxon>
        <taxon>Papilionoideae</taxon>
        <taxon>50 kb inversion clade</taxon>
        <taxon>NPAAA clade</taxon>
        <taxon>indigoferoid/millettioid clade</taxon>
        <taxon>Phaseoleae</taxon>
        <taxon>Vigna</taxon>
    </lineage>
</organism>
<evidence type="ECO:0000313" key="3">
    <source>
        <dbReference type="Proteomes" id="UP000053144"/>
    </source>
</evidence>
<sequence length="152" mass="17432">MFTEQEREGVRNFLQDIMKGKKEVKMGMDVEKNSLQDIKKAKKSLDGGENSINWEEEREEDTIDNNGTRKGEEEPLFLWVEGVELFTFEGNGNQGQTTRATNVFEVQNIKISTKVHPTVNNMGENAVQGFKTWQQKSKNLSWEDLSKALCRS</sequence>
<dbReference type="EMBL" id="CM003371">
    <property type="protein sequence ID" value="KOM30991.1"/>
    <property type="molecule type" value="Genomic_DNA"/>
</dbReference>